<evidence type="ECO:0000256" key="1">
    <source>
        <dbReference type="ARBA" id="ARBA00004834"/>
    </source>
</evidence>
<keyword evidence="3 5" id="KW-0378">Hydrolase</keyword>
<feature type="site" description="Important for catalytic activity, responsible for pKa modulation of the active site Glu and correct orientation of both the proton donor and substrate" evidence="8">
    <location>
        <position position="197"/>
    </location>
</feature>
<evidence type="ECO:0000313" key="9">
    <source>
        <dbReference type="EMBL" id="KGM00871.1"/>
    </source>
</evidence>
<evidence type="ECO:0000256" key="8">
    <source>
        <dbReference type="PIRSR" id="PIRSR606710-2"/>
    </source>
</evidence>
<feature type="binding site" evidence="7">
    <location>
        <position position="68"/>
    </location>
    <ligand>
        <name>substrate</name>
    </ligand>
</feature>
<evidence type="ECO:0000256" key="6">
    <source>
        <dbReference type="PIRSR" id="PIRSR026534-1"/>
    </source>
</evidence>
<feature type="binding site" evidence="7">
    <location>
        <begin position="194"/>
        <end position="197"/>
    </location>
    <ligand>
        <name>substrate</name>
    </ligand>
</feature>
<dbReference type="SUPFAM" id="SSF75005">
    <property type="entry name" value="Arabinanase/levansucrase/invertase"/>
    <property type="match status" value="1"/>
</dbReference>
<dbReference type="Gene3D" id="2.115.10.20">
    <property type="entry name" value="Glycosyl hydrolase domain, family 43"/>
    <property type="match status" value="1"/>
</dbReference>
<dbReference type="GO" id="GO:0031222">
    <property type="term" value="P:arabinan catabolic process"/>
    <property type="evidence" value="ECO:0007669"/>
    <property type="project" value="UniProtKB-UniPathway"/>
</dbReference>
<dbReference type="PIRSF" id="PIRSF026534">
    <property type="entry name" value="Endo_alpha-L-arabinosidase"/>
    <property type="match status" value="1"/>
</dbReference>
<dbReference type="EMBL" id="AXNT01000154">
    <property type="protein sequence ID" value="KGM00871.1"/>
    <property type="molecule type" value="Genomic_DNA"/>
</dbReference>
<dbReference type="AlphaFoldDB" id="A0A0A0B6H2"/>
<reference evidence="9 10" key="1">
    <citation type="submission" date="2013-10" db="EMBL/GenBank/DDBJ databases">
        <authorList>
            <person name="Wang G."/>
            <person name="Zhuang W."/>
        </authorList>
    </citation>
    <scope>NUCLEOTIDE SEQUENCE [LARGE SCALE GENOMIC DNA]</scope>
    <source>
        <strain evidence="9 10">DSM 20118</strain>
    </source>
</reference>
<evidence type="ECO:0000256" key="3">
    <source>
        <dbReference type="ARBA" id="ARBA00022801"/>
    </source>
</evidence>
<evidence type="ECO:0000256" key="2">
    <source>
        <dbReference type="ARBA" id="ARBA00009865"/>
    </source>
</evidence>
<feature type="active site" description="Proton acceptor" evidence="6">
    <location>
        <position position="68"/>
    </location>
</feature>
<feature type="active site" description="Proton donor" evidence="6">
    <location>
        <position position="252"/>
    </location>
</feature>
<evidence type="ECO:0000256" key="7">
    <source>
        <dbReference type="PIRSR" id="PIRSR026534-2"/>
    </source>
</evidence>
<dbReference type="CDD" id="cd08998">
    <property type="entry name" value="GH43_Arb43a-like"/>
    <property type="match status" value="1"/>
</dbReference>
<protein>
    <submittedName>
        <fullName evidence="9">Arabinan endo-1 5-alpha-L-arabinosidase</fullName>
    </submittedName>
</protein>
<organism evidence="9 10">
    <name type="scientific">Cellulomonas cellasea DSM 20118</name>
    <dbReference type="NCBI Taxonomy" id="1408250"/>
    <lineage>
        <taxon>Bacteria</taxon>
        <taxon>Bacillati</taxon>
        <taxon>Actinomycetota</taxon>
        <taxon>Actinomycetes</taxon>
        <taxon>Micrococcales</taxon>
        <taxon>Cellulomonadaceae</taxon>
        <taxon>Cellulomonas</taxon>
    </lineage>
</organism>
<dbReference type="InterPro" id="IPR023296">
    <property type="entry name" value="Glyco_hydro_beta-prop_sf"/>
</dbReference>
<dbReference type="RefSeq" id="WP_084142928.1">
    <property type="nucleotide sequence ID" value="NZ_AXNT01000154.1"/>
</dbReference>
<dbReference type="OrthoDB" id="9801455at2"/>
<evidence type="ECO:0000313" key="10">
    <source>
        <dbReference type="Proteomes" id="UP000029833"/>
    </source>
</evidence>
<comment type="pathway">
    <text evidence="1 5">Glycan metabolism; L-arabinan degradation.</text>
</comment>
<feature type="binding site" evidence="7">
    <location>
        <position position="154"/>
    </location>
    <ligand>
        <name>substrate</name>
    </ligand>
</feature>
<dbReference type="GO" id="GO:0046558">
    <property type="term" value="F:arabinan endo-1,5-alpha-L-arabinosidase activity"/>
    <property type="evidence" value="ECO:0007669"/>
    <property type="project" value="InterPro"/>
</dbReference>
<comment type="caution">
    <text evidence="9">The sequence shown here is derived from an EMBL/GenBank/DDBJ whole genome shotgun (WGS) entry which is preliminary data.</text>
</comment>
<dbReference type="InterPro" id="IPR006710">
    <property type="entry name" value="Glyco_hydro_43"/>
</dbReference>
<keyword evidence="4 5" id="KW-0326">Glycosidase</keyword>
<evidence type="ECO:0000256" key="5">
    <source>
        <dbReference type="PIRNR" id="PIRNR026534"/>
    </source>
</evidence>
<accession>A0A0A0B6H2</accession>
<keyword evidence="10" id="KW-1185">Reference proteome</keyword>
<dbReference type="PANTHER" id="PTHR43301:SF3">
    <property type="entry name" value="ARABINAN ENDO-1,5-ALPHA-L-ARABINOSIDASE A-RELATED"/>
    <property type="match status" value="1"/>
</dbReference>
<comment type="similarity">
    <text evidence="2 5">Belongs to the glycosyl hydrolase 43 family.</text>
</comment>
<dbReference type="Proteomes" id="UP000029833">
    <property type="component" value="Unassembled WGS sequence"/>
</dbReference>
<feature type="binding site" evidence="7">
    <location>
        <begin position="214"/>
        <end position="216"/>
    </location>
    <ligand>
        <name>substrate</name>
    </ligand>
</feature>
<proteinExistence type="inferred from homology"/>
<dbReference type="UniPathway" id="UPA00667"/>
<dbReference type="InterPro" id="IPR050727">
    <property type="entry name" value="GH43_arabinanases"/>
</dbReference>
<evidence type="ECO:0000256" key="4">
    <source>
        <dbReference type="ARBA" id="ARBA00023295"/>
    </source>
</evidence>
<dbReference type="InterPro" id="IPR016840">
    <property type="entry name" value="Glyco_hydro_43_endo_a_Ara-ase"/>
</dbReference>
<dbReference type="Pfam" id="PF04616">
    <property type="entry name" value="Glyco_hydro_43"/>
    <property type="match status" value="1"/>
</dbReference>
<sequence>MDRHATRPGGGAAVRSVVRRLAGTAAALALATGLVACTPGGDGSVPAPTPTGPAATALELTGDLRTHDPALVAGEDGEPWYVFSTGDQRVGLGSIQVRTSPDGREWAEAGTVWKASTRPEWVYEQIPGVSNFWAPELVENDGTWYLYYSASTFGSNRSLIGLYTNTTLDPADPAYAWVDQGEVWRSTPGETDYNAIDAGIVEDADGTPWMAFGSFWGGIQLVELSWPSGKPADPAAEPVPIASRSGQPNQIEAPYLVARDGWYYLFVSRDACCQGTDSTYNMAVGRSREITGPYVDRDGTDLLDDGGTPLLATRGDMVGPGGQSVSAGHLAFHYYDASLGGEPQLAIRELAWDDEGWPVATTAEEQAADAAGADEG</sequence>
<name>A0A0A0B6H2_9CELL</name>
<dbReference type="PANTHER" id="PTHR43301">
    <property type="entry name" value="ARABINAN ENDO-1,5-ALPHA-L-ARABINOSIDASE"/>
    <property type="match status" value="1"/>
</dbReference>
<dbReference type="STRING" id="1408250.Q760_05540"/>
<gene>
    <name evidence="9" type="ORF">Q760_05540</name>
</gene>